<evidence type="ECO:0000313" key="2">
    <source>
        <dbReference type="EMBL" id="MVX67091.1"/>
    </source>
</evidence>
<comment type="caution">
    <text evidence="2">The sequence shown here is derived from an EMBL/GenBank/DDBJ whole genome shotgun (WGS) entry which is preliminary data.</text>
</comment>
<keyword evidence="1" id="KW-1133">Transmembrane helix</keyword>
<feature type="transmembrane region" description="Helical" evidence="1">
    <location>
        <begin position="183"/>
        <end position="206"/>
    </location>
</feature>
<evidence type="ECO:0000256" key="1">
    <source>
        <dbReference type="SAM" id="Phobius"/>
    </source>
</evidence>
<accession>A0A964RSM0</accession>
<dbReference type="AlphaFoldDB" id="A0A964RSM0"/>
<evidence type="ECO:0000313" key="3">
    <source>
        <dbReference type="Proteomes" id="UP000656077"/>
    </source>
</evidence>
<proteinExistence type="predicted"/>
<keyword evidence="1" id="KW-0812">Transmembrane</keyword>
<feature type="transmembrane region" description="Helical" evidence="1">
    <location>
        <begin position="68"/>
        <end position="87"/>
    </location>
</feature>
<dbReference type="EMBL" id="WSRQ01000091">
    <property type="protein sequence ID" value="MVX67091.1"/>
    <property type="molecule type" value="Genomic_DNA"/>
</dbReference>
<dbReference type="Proteomes" id="UP000656077">
    <property type="component" value="Unassembled WGS sequence"/>
</dbReference>
<feature type="transmembrane region" description="Helical" evidence="1">
    <location>
        <begin position="6"/>
        <end position="26"/>
    </location>
</feature>
<sequence length="207" mass="24031">MNTKNILVILTLLLIILSIIVFIYGFKINKRKVIVFKAKYTLIINFALILWIIAMISSISGNMNRYKWSLKSFIITGLFITLGLVLFRFSRINLNVFNSSKDMIYKTLENMLLKYGVEYECKKSKINIKNSKVFIRVLYTKFTKTCTVSVSSIKPPEKVIKVFEGFQDELNNQKSDLKSWMGILYIFLSILTFIASILILVLCFFIL</sequence>
<name>A0A964RSM0_9CLOT</name>
<protein>
    <submittedName>
        <fullName evidence="2">Uncharacterized protein</fullName>
    </submittedName>
</protein>
<gene>
    <name evidence="2" type="ORF">GKZ28_25910</name>
</gene>
<organism evidence="2 3">
    <name type="scientific">Clostridium chromiireducens</name>
    <dbReference type="NCBI Taxonomy" id="225345"/>
    <lineage>
        <taxon>Bacteria</taxon>
        <taxon>Bacillati</taxon>
        <taxon>Bacillota</taxon>
        <taxon>Clostridia</taxon>
        <taxon>Eubacteriales</taxon>
        <taxon>Clostridiaceae</taxon>
        <taxon>Clostridium</taxon>
    </lineage>
</organism>
<feature type="transmembrane region" description="Helical" evidence="1">
    <location>
        <begin position="38"/>
        <end position="56"/>
    </location>
</feature>
<keyword evidence="1" id="KW-0472">Membrane</keyword>
<reference evidence="2" key="1">
    <citation type="submission" date="2019-12" db="EMBL/GenBank/DDBJ databases">
        <title>Microbes associate with the intestines of laboratory mice.</title>
        <authorList>
            <person name="Navarre W."/>
            <person name="Wong E."/>
        </authorList>
    </citation>
    <scope>NUCLEOTIDE SEQUENCE</scope>
    <source>
        <strain evidence="2">NM79_F5</strain>
    </source>
</reference>